<dbReference type="Pfam" id="PF01098">
    <property type="entry name" value="FTSW_RODA_SPOVE"/>
    <property type="match status" value="1"/>
</dbReference>
<comment type="caution">
    <text evidence="7">The sequence shown here is derived from an EMBL/GenBank/DDBJ whole genome shotgun (WGS) entry which is preliminary data.</text>
</comment>
<evidence type="ECO:0000313" key="7">
    <source>
        <dbReference type="EMBL" id="RCX16567.1"/>
    </source>
</evidence>
<feature type="transmembrane region" description="Helical" evidence="6">
    <location>
        <begin position="190"/>
        <end position="208"/>
    </location>
</feature>
<dbReference type="RefSeq" id="WP_114297730.1">
    <property type="nucleotide sequence ID" value="NZ_QPJT01000010.1"/>
</dbReference>
<evidence type="ECO:0000256" key="6">
    <source>
        <dbReference type="SAM" id="Phobius"/>
    </source>
</evidence>
<feature type="transmembrane region" description="Helical" evidence="6">
    <location>
        <begin position="345"/>
        <end position="367"/>
    </location>
</feature>
<gene>
    <name evidence="7" type="ORF">DFR58_11060</name>
</gene>
<keyword evidence="3" id="KW-0133">Cell shape</keyword>
<protein>
    <submittedName>
        <fullName evidence="7">Rod shape determining protein RodA</fullName>
    </submittedName>
</protein>
<feature type="transmembrane region" description="Helical" evidence="6">
    <location>
        <begin position="76"/>
        <end position="94"/>
    </location>
</feature>
<evidence type="ECO:0000256" key="3">
    <source>
        <dbReference type="ARBA" id="ARBA00022960"/>
    </source>
</evidence>
<dbReference type="PANTHER" id="PTHR30474:SF1">
    <property type="entry name" value="PEPTIDOGLYCAN GLYCOSYLTRANSFERASE MRDB"/>
    <property type="match status" value="1"/>
</dbReference>
<dbReference type="OrthoDB" id="9812661at2"/>
<dbReference type="Proteomes" id="UP000253034">
    <property type="component" value="Unassembled WGS sequence"/>
</dbReference>
<keyword evidence="5 6" id="KW-0472">Membrane</keyword>
<feature type="transmembrane region" description="Helical" evidence="6">
    <location>
        <begin position="50"/>
        <end position="69"/>
    </location>
</feature>
<accession>A0A369B7Q7</accession>
<dbReference type="AlphaFoldDB" id="A0A369B7Q7"/>
<dbReference type="PROSITE" id="PS00428">
    <property type="entry name" value="FTSW_RODA_SPOVE"/>
    <property type="match status" value="1"/>
</dbReference>
<feature type="transmembrane region" description="Helical" evidence="6">
    <location>
        <begin position="269"/>
        <end position="295"/>
    </location>
</feature>
<dbReference type="EMBL" id="QPJT01000010">
    <property type="protein sequence ID" value="RCX16567.1"/>
    <property type="molecule type" value="Genomic_DNA"/>
</dbReference>
<dbReference type="InterPro" id="IPR001182">
    <property type="entry name" value="FtsW/RodA"/>
</dbReference>
<evidence type="ECO:0000256" key="5">
    <source>
        <dbReference type="ARBA" id="ARBA00023136"/>
    </source>
</evidence>
<evidence type="ECO:0000256" key="2">
    <source>
        <dbReference type="ARBA" id="ARBA00022692"/>
    </source>
</evidence>
<dbReference type="GO" id="GO:0015648">
    <property type="term" value="F:lipid-linked peptidoglycan transporter activity"/>
    <property type="evidence" value="ECO:0007669"/>
    <property type="project" value="TreeGrafter"/>
</dbReference>
<keyword evidence="4 6" id="KW-1133">Transmembrane helix</keyword>
<feature type="transmembrane region" description="Helical" evidence="6">
    <location>
        <begin position="168"/>
        <end position="185"/>
    </location>
</feature>
<organism evidence="7 8">
    <name type="scientific">Anaerobacterium chartisolvens</name>
    <dbReference type="NCBI Taxonomy" id="1297424"/>
    <lineage>
        <taxon>Bacteria</taxon>
        <taxon>Bacillati</taxon>
        <taxon>Bacillota</taxon>
        <taxon>Clostridia</taxon>
        <taxon>Eubacteriales</taxon>
        <taxon>Oscillospiraceae</taxon>
        <taxon>Anaerobacterium</taxon>
    </lineage>
</organism>
<name>A0A369B7Q7_9FIRM</name>
<feature type="transmembrane region" description="Helical" evidence="6">
    <location>
        <begin position="307"/>
        <end position="325"/>
    </location>
</feature>
<feature type="transmembrane region" description="Helical" evidence="6">
    <location>
        <begin position="18"/>
        <end position="38"/>
    </location>
</feature>
<dbReference type="GO" id="GO:0032153">
    <property type="term" value="C:cell division site"/>
    <property type="evidence" value="ECO:0007669"/>
    <property type="project" value="TreeGrafter"/>
</dbReference>
<sequence>MYSVEKTKGISFIKSFDYILFITVLTLSAIGLVVLYSATLSFENGDSMVLKQGLALAIGIVMALVISLVDYKDFKIIGIVFYVISVVLLVYVKFRGVGAETWGSNSWMQIPVFGSFQPSEIAKITFIVVISTFLERIKEGQGGKNIAKFLIYSAIPIGLVILQNDFGMSMVFIFVFFVMLFICGLPYKYMLGAFIAAIPCGVFTWIFLLNDKRRDRIRFFFNPEDDQSNAGFQVLRSIRAIGSGQIFGKKLFQGIQTQRGTVPVKESDFIFTVIGEELGFIGSAIVVIIIFFLLLRCVYIAKNSRDLYGSFLVTGLTAMMGFNFVENIGMNIGIFPITGLPLPFVSQGGSAMITNYIAIGIILSVSIRRKRSIFNSSQ</sequence>
<keyword evidence="8" id="KW-1185">Reference proteome</keyword>
<evidence type="ECO:0000256" key="4">
    <source>
        <dbReference type="ARBA" id="ARBA00022989"/>
    </source>
</evidence>
<comment type="subcellular location">
    <subcellularLocation>
        <location evidence="1">Membrane</location>
        <topology evidence="1">Multi-pass membrane protein</topology>
    </subcellularLocation>
</comment>
<dbReference type="GO" id="GO:0008360">
    <property type="term" value="P:regulation of cell shape"/>
    <property type="evidence" value="ECO:0007669"/>
    <property type="project" value="UniProtKB-KW"/>
</dbReference>
<dbReference type="InterPro" id="IPR018365">
    <property type="entry name" value="Cell_cycle_FtsW-rel_CS"/>
</dbReference>
<proteinExistence type="predicted"/>
<reference evidence="7 8" key="1">
    <citation type="submission" date="2018-07" db="EMBL/GenBank/DDBJ databases">
        <title>Genomic Encyclopedia of Type Strains, Phase IV (KMG-IV): sequencing the most valuable type-strain genomes for metagenomic binning, comparative biology and taxonomic classification.</title>
        <authorList>
            <person name="Goeker M."/>
        </authorList>
    </citation>
    <scope>NUCLEOTIDE SEQUENCE [LARGE SCALE GENOMIC DNA]</scope>
    <source>
        <strain evidence="7 8">DSM 27016</strain>
    </source>
</reference>
<dbReference type="GO" id="GO:0051301">
    <property type="term" value="P:cell division"/>
    <property type="evidence" value="ECO:0007669"/>
    <property type="project" value="InterPro"/>
</dbReference>
<evidence type="ECO:0000256" key="1">
    <source>
        <dbReference type="ARBA" id="ARBA00004141"/>
    </source>
</evidence>
<dbReference type="GO" id="GO:0005886">
    <property type="term" value="C:plasma membrane"/>
    <property type="evidence" value="ECO:0007669"/>
    <property type="project" value="TreeGrafter"/>
</dbReference>
<keyword evidence="2 6" id="KW-0812">Transmembrane</keyword>
<evidence type="ECO:0000313" key="8">
    <source>
        <dbReference type="Proteomes" id="UP000253034"/>
    </source>
</evidence>
<dbReference type="PANTHER" id="PTHR30474">
    <property type="entry name" value="CELL CYCLE PROTEIN"/>
    <property type="match status" value="1"/>
</dbReference>